<gene>
    <name evidence="6" type="ORF">UU02_C0006G0009</name>
</gene>
<comment type="caution">
    <text evidence="6">The sequence shown here is derived from an EMBL/GenBank/DDBJ whole genome shotgun (WGS) entry which is preliminary data.</text>
</comment>
<dbReference type="InterPro" id="IPR029063">
    <property type="entry name" value="SAM-dependent_MTases_sf"/>
</dbReference>
<dbReference type="AlphaFoldDB" id="A0A0G0VPD3"/>
<name>A0A0G0VPD3_9BACT</name>
<evidence type="ECO:0000256" key="1">
    <source>
        <dbReference type="ARBA" id="ARBA00005189"/>
    </source>
</evidence>
<reference evidence="6 7" key="1">
    <citation type="journal article" date="2015" name="Nature">
        <title>rRNA introns, odd ribosomes, and small enigmatic genomes across a large radiation of phyla.</title>
        <authorList>
            <person name="Brown C.T."/>
            <person name="Hug L.A."/>
            <person name="Thomas B.C."/>
            <person name="Sharon I."/>
            <person name="Castelle C.J."/>
            <person name="Singh A."/>
            <person name="Wilkins M.J."/>
            <person name="Williams K.H."/>
            <person name="Banfield J.F."/>
        </authorList>
    </citation>
    <scope>NUCLEOTIDE SEQUENCE [LARGE SCALE GENOMIC DNA]</scope>
</reference>
<proteinExistence type="predicted"/>
<dbReference type="GO" id="GO:0008168">
    <property type="term" value="F:methyltransferase activity"/>
    <property type="evidence" value="ECO:0007669"/>
    <property type="project" value="UniProtKB-KW"/>
</dbReference>
<protein>
    <submittedName>
        <fullName evidence="6">3-demethylubiquinone-9 3-methyltransferase</fullName>
    </submittedName>
</protein>
<dbReference type="SUPFAM" id="SSF53335">
    <property type="entry name" value="S-adenosyl-L-methionine-dependent methyltransferases"/>
    <property type="match status" value="1"/>
</dbReference>
<sequence length="243" mass="28246">MNLIYEVYHGRRRTQKHIIREDDFTYHYILSLFKKYDVKNEKVLDIGCGVGTIDFYMVKKGASVLGIDISRNGINTAKRNAAKLGIKKNLRFEVLDFTKSMPKGRFDKIICSEVLEYIKSDRLAVITMFKLLKKGGIVVASSPSKNAPLYKMRALKTFDQKVGHLRRYFEDEFVNLFKREGYIVLETRKTEGFLRNFLFTNSFGGFLLRILNKKPFSKMVTFIDNMMIPLFGESDIYLVAQKK</sequence>
<evidence type="ECO:0000259" key="5">
    <source>
        <dbReference type="Pfam" id="PF13847"/>
    </source>
</evidence>
<comment type="pathway">
    <text evidence="1">Lipid metabolism.</text>
</comment>
<evidence type="ECO:0000256" key="2">
    <source>
        <dbReference type="ARBA" id="ARBA00022603"/>
    </source>
</evidence>
<dbReference type="Proteomes" id="UP000034293">
    <property type="component" value="Unassembled WGS sequence"/>
</dbReference>
<dbReference type="GO" id="GO:0032259">
    <property type="term" value="P:methylation"/>
    <property type="evidence" value="ECO:0007669"/>
    <property type="project" value="UniProtKB-KW"/>
</dbReference>
<evidence type="ECO:0000256" key="4">
    <source>
        <dbReference type="ARBA" id="ARBA00025707"/>
    </source>
</evidence>
<comment type="pathway">
    <text evidence="4">Phospholipid metabolism.</text>
</comment>
<feature type="domain" description="Methyltransferase" evidence="5">
    <location>
        <begin position="39"/>
        <end position="150"/>
    </location>
</feature>
<dbReference type="InterPro" id="IPR025714">
    <property type="entry name" value="Methyltranfer_dom"/>
</dbReference>
<organism evidence="6 7">
    <name type="scientific">Candidatus Woesebacteria bacterium GW2011_GWA1_40_43</name>
    <dbReference type="NCBI Taxonomy" id="1618553"/>
    <lineage>
        <taxon>Bacteria</taxon>
        <taxon>Candidatus Woeseibacteriota</taxon>
    </lineage>
</organism>
<keyword evidence="6" id="KW-0830">Ubiquinone</keyword>
<evidence type="ECO:0000313" key="7">
    <source>
        <dbReference type="Proteomes" id="UP000034293"/>
    </source>
</evidence>
<dbReference type="Gene3D" id="3.40.50.150">
    <property type="entry name" value="Vaccinia Virus protein VP39"/>
    <property type="match status" value="1"/>
</dbReference>
<dbReference type="PANTHER" id="PTHR44307">
    <property type="entry name" value="PHOSPHOETHANOLAMINE METHYLTRANSFERASE"/>
    <property type="match status" value="1"/>
</dbReference>
<keyword evidence="2 6" id="KW-0489">Methyltransferase</keyword>
<dbReference type="PANTHER" id="PTHR44307:SF2">
    <property type="entry name" value="PHOSPHOETHANOLAMINE METHYLTRANSFERASE ISOFORM X1"/>
    <property type="match status" value="1"/>
</dbReference>
<evidence type="ECO:0000313" key="6">
    <source>
        <dbReference type="EMBL" id="KKR64602.1"/>
    </source>
</evidence>
<dbReference type="Pfam" id="PF13847">
    <property type="entry name" value="Methyltransf_31"/>
    <property type="match status" value="1"/>
</dbReference>
<dbReference type="CDD" id="cd02440">
    <property type="entry name" value="AdoMet_MTases"/>
    <property type="match status" value="1"/>
</dbReference>
<accession>A0A0G0VPD3</accession>
<evidence type="ECO:0000256" key="3">
    <source>
        <dbReference type="ARBA" id="ARBA00022679"/>
    </source>
</evidence>
<keyword evidence="3 6" id="KW-0808">Transferase</keyword>
<dbReference type="EMBL" id="LBZA01000006">
    <property type="protein sequence ID" value="KKR64602.1"/>
    <property type="molecule type" value="Genomic_DNA"/>
</dbReference>